<organism evidence="1 2">
    <name type="scientific">Trichonephila clavata</name>
    <name type="common">Joro spider</name>
    <name type="synonym">Nephila clavata</name>
    <dbReference type="NCBI Taxonomy" id="2740835"/>
    <lineage>
        <taxon>Eukaryota</taxon>
        <taxon>Metazoa</taxon>
        <taxon>Ecdysozoa</taxon>
        <taxon>Arthropoda</taxon>
        <taxon>Chelicerata</taxon>
        <taxon>Arachnida</taxon>
        <taxon>Araneae</taxon>
        <taxon>Araneomorphae</taxon>
        <taxon>Entelegynae</taxon>
        <taxon>Araneoidea</taxon>
        <taxon>Nephilidae</taxon>
        <taxon>Trichonephila</taxon>
    </lineage>
</organism>
<evidence type="ECO:0000313" key="1">
    <source>
        <dbReference type="EMBL" id="GFQ86965.1"/>
    </source>
</evidence>
<comment type="caution">
    <text evidence="1">The sequence shown here is derived from an EMBL/GenBank/DDBJ whole genome shotgun (WGS) entry which is preliminary data.</text>
</comment>
<protein>
    <submittedName>
        <fullName evidence="1">Uncharacterized protein</fullName>
    </submittedName>
</protein>
<evidence type="ECO:0000313" key="2">
    <source>
        <dbReference type="Proteomes" id="UP000887116"/>
    </source>
</evidence>
<feature type="non-terminal residue" evidence="1">
    <location>
        <position position="1"/>
    </location>
</feature>
<dbReference type="EMBL" id="BMAO01003300">
    <property type="protein sequence ID" value="GFQ86965.1"/>
    <property type="molecule type" value="Genomic_DNA"/>
</dbReference>
<reference evidence="1" key="1">
    <citation type="submission" date="2020-07" db="EMBL/GenBank/DDBJ databases">
        <title>Multicomponent nature underlies the extraordinary mechanical properties of spider dragline silk.</title>
        <authorList>
            <person name="Kono N."/>
            <person name="Nakamura H."/>
            <person name="Mori M."/>
            <person name="Yoshida Y."/>
            <person name="Ohtoshi R."/>
            <person name="Malay A.D."/>
            <person name="Moran D.A.P."/>
            <person name="Tomita M."/>
            <person name="Numata K."/>
            <person name="Arakawa K."/>
        </authorList>
    </citation>
    <scope>NUCLEOTIDE SEQUENCE</scope>
</reference>
<dbReference type="Proteomes" id="UP000887116">
    <property type="component" value="Unassembled WGS sequence"/>
</dbReference>
<sequence length="212" mass="24723">SRLTEYESNYLVAGCVSRKDIGISGDYSDEGSQDLKGHDDQAHFFCIGQAAFRWFFKMFLKRDKTGPAKFPKIQAGRSQRYRSAYDINVEKNYYRNYIYCGSDDFSSLGARNEFDTPFRNSQNTSRALRLCFTNPYHSNLEVFIVIRGTSRELVSKECPCERSCHEKRGHNLTHPLTENLCKRCFLPLRLDLQVFPDPHGSLVNLNHQWWRK</sequence>
<dbReference type="AlphaFoldDB" id="A0A8X6FQG2"/>
<accession>A0A8X6FQG2</accession>
<keyword evidence="2" id="KW-1185">Reference proteome</keyword>
<name>A0A8X6FQG2_TRICU</name>
<gene>
    <name evidence="1" type="ORF">TNCT_306851</name>
</gene>
<proteinExistence type="predicted"/>